<dbReference type="GO" id="GO:0009366">
    <property type="term" value="C:enterobactin synthetase complex"/>
    <property type="evidence" value="ECO:0007669"/>
    <property type="project" value="TreeGrafter"/>
</dbReference>
<dbReference type="GO" id="GO:0047527">
    <property type="term" value="F:2,3-dihydroxybenzoate-serine ligase activity"/>
    <property type="evidence" value="ECO:0007669"/>
    <property type="project" value="TreeGrafter"/>
</dbReference>
<proteinExistence type="predicted"/>
<dbReference type="RefSeq" id="WP_253765645.1">
    <property type="nucleotide sequence ID" value="NZ_JAMTCK010000001.1"/>
</dbReference>
<name>A0AAE3KCS7_9PSEU</name>
<dbReference type="GO" id="GO:0008610">
    <property type="term" value="P:lipid biosynthetic process"/>
    <property type="evidence" value="ECO:0007669"/>
    <property type="project" value="UniProtKB-ARBA"/>
</dbReference>
<dbReference type="AlphaFoldDB" id="A0AAE3KCS7"/>
<dbReference type="EMBL" id="JAMTCK010000001">
    <property type="protein sequence ID" value="MCP2163206.1"/>
    <property type="molecule type" value="Genomic_DNA"/>
</dbReference>
<dbReference type="GO" id="GO:0043041">
    <property type="term" value="P:amino acid activation for nonribosomal peptide biosynthetic process"/>
    <property type="evidence" value="ECO:0007669"/>
    <property type="project" value="TreeGrafter"/>
</dbReference>
<dbReference type="GO" id="GO:0031177">
    <property type="term" value="F:phosphopantetheine binding"/>
    <property type="evidence" value="ECO:0007669"/>
    <property type="project" value="TreeGrafter"/>
</dbReference>
<sequence length="599" mass="65921">MTEHQGQALPLSAAQTEVWYAQQLDPTNPVWNIAEYYVIEGPLDPVVFEAAVRATVEEAECLRVRFEHDGAEVRQIVEPCPDWEFPVLDVPSEADALEWMRRDVGTAFEVGRDRLFALALLRVTDERHIFYQRAHHLLWDGFSEALFARRVAEVYSAMVSGQSCVDTAFPPLSTLLDEEREYLASKQFDKDRDYWAARFTEPVELTSMSGRPVTPVREFLRRTAWVDPEVAERMRAVAWEARTAWPAFMIAVTAGFVQRTTGTRDVVLSLPVTARTTPATKTVPGMRANVLPVALTIRPDMTRADLLAHTSREVGQTLRRQRFRGQRVRSLMGLARDDRRPFGPELNVISFVERLRFGDCTATTHNLSTAPSDDLTLTVYDTEDGGLGVHVDANADLYDAEVLEAHLGRYMTFLRNFASVPADTPMTGIEVLGAEERRRLVTEWNDTASEDASWDDLVARVRSLAAERPDAVAVSDDSGAVSYADLVARASALSRRLLDSATGSGVVGVVCDPGIGFAVAVLGVLGAGLAWVPLDPNAPESRSAGVLADAGVRVLVVDPRYQELAERVGGSARVVVLDDAVDAELVPLRGSGDDLAYVI</sequence>
<dbReference type="Proteomes" id="UP001206128">
    <property type="component" value="Unassembled WGS sequence"/>
</dbReference>
<comment type="caution">
    <text evidence="3">The sequence shown here is derived from an EMBL/GenBank/DDBJ whole genome shotgun (WGS) entry which is preliminary data.</text>
</comment>
<evidence type="ECO:0000259" key="1">
    <source>
        <dbReference type="Pfam" id="PF00501"/>
    </source>
</evidence>
<dbReference type="InterPro" id="IPR023213">
    <property type="entry name" value="CAT-like_dom_sf"/>
</dbReference>
<keyword evidence="4" id="KW-1185">Reference proteome</keyword>
<feature type="domain" description="AMP-dependent synthetase/ligase" evidence="1">
    <location>
        <begin position="465"/>
        <end position="578"/>
    </location>
</feature>
<dbReference type="SUPFAM" id="SSF56801">
    <property type="entry name" value="Acetyl-CoA synthetase-like"/>
    <property type="match status" value="1"/>
</dbReference>
<dbReference type="Gene3D" id="3.30.559.30">
    <property type="entry name" value="Nonribosomal peptide synthetase, condensation domain"/>
    <property type="match status" value="1"/>
</dbReference>
<dbReference type="GO" id="GO:0005829">
    <property type="term" value="C:cytosol"/>
    <property type="evidence" value="ECO:0007669"/>
    <property type="project" value="TreeGrafter"/>
</dbReference>
<feature type="domain" description="Condensation" evidence="2">
    <location>
        <begin position="7"/>
        <end position="440"/>
    </location>
</feature>
<dbReference type="InterPro" id="IPR000873">
    <property type="entry name" value="AMP-dep_synth/lig_dom"/>
</dbReference>
<dbReference type="PANTHER" id="PTHR45527:SF1">
    <property type="entry name" value="FATTY ACID SYNTHASE"/>
    <property type="match status" value="1"/>
</dbReference>
<organism evidence="3 4">
    <name type="scientific">Goodfellowiella coeruleoviolacea</name>
    <dbReference type="NCBI Taxonomy" id="334858"/>
    <lineage>
        <taxon>Bacteria</taxon>
        <taxon>Bacillati</taxon>
        <taxon>Actinomycetota</taxon>
        <taxon>Actinomycetes</taxon>
        <taxon>Pseudonocardiales</taxon>
        <taxon>Pseudonocardiaceae</taxon>
        <taxon>Goodfellowiella</taxon>
    </lineage>
</organism>
<reference evidence="3" key="1">
    <citation type="submission" date="2022-06" db="EMBL/GenBank/DDBJ databases">
        <title>Genomic Encyclopedia of Archaeal and Bacterial Type Strains, Phase II (KMG-II): from individual species to whole genera.</title>
        <authorList>
            <person name="Goeker M."/>
        </authorList>
    </citation>
    <scope>NUCLEOTIDE SEQUENCE</scope>
    <source>
        <strain evidence="3">DSM 43935</strain>
    </source>
</reference>
<dbReference type="PANTHER" id="PTHR45527">
    <property type="entry name" value="NONRIBOSOMAL PEPTIDE SYNTHETASE"/>
    <property type="match status" value="1"/>
</dbReference>
<dbReference type="Gene3D" id="3.30.559.10">
    <property type="entry name" value="Chloramphenicol acetyltransferase-like domain"/>
    <property type="match status" value="1"/>
</dbReference>
<evidence type="ECO:0000313" key="4">
    <source>
        <dbReference type="Proteomes" id="UP001206128"/>
    </source>
</evidence>
<dbReference type="InterPro" id="IPR001242">
    <property type="entry name" value="Condensation_dom"/>
</dbReference>
<accession>A0AAE3KCS7</accession>
<dbReference type="GO" id="GO:0009239">
    <property type="term" value="P:enterobactin biosynthetic process"/>
    <property type="evidence" value="ECO:0007669"/>
    <property type="project" value="TreeGrafter"/>
</dbReference>
<gene>
    <name evidence="3" type="ORF">LX83_000046</name>
</gene>
<evidence type="ECO:0000313" key="3">
    <source>
        <dbReference type="EMBL" id="MCP2163206.1"/>
    </source>
</evidence>
<protein>
    <submittedName>
        <fullName evidence="3">AMP-binding enzyme</fullName>
    </submittedName>
</protein>
<dbReference type="Gene3D" id="3.40.50.980">
    <property type="match status" value="2"/>
</dbReference>
<evidence type="ECO:0000259" key="2">
    <source>
        <dbReference type="Pfam" id="PF00668"/>
    </source>
</evidence>
<dbReference type="SUPFAM" id="SSF52777">
    <property type="entry name" value="CoA-dependent acyltransferases"/>
    <property type="match status" value="2"/>
</dbReference>
<dbReference type="Pfam" id="PF00668">
    <property type="entry name" value="Condensation"/>
    <property type="match status" value="1"/>
</dbReference>
<feature type="non-terminal residue" evidence="3">
    <location>
        <position position="599"/>
    </location>
</feature>
<dbReference type="Pfam" id="PF00501">
    <property type="entry name" value="AMP-binding"/>
    <property type="match status" value="1"/>
</dbReference>